<reference evidence="1" key="1">
    <citation type="submission" date="2019-04" db="EMBL/GenBank/DDBJ databases">
        <title>Microbes associate with the intestines of laboratory mice.</title>
        <authorList>
            <person name="Navarre W."/>
            <person name="Wong E."/>
            <person name="Huang K."/>
            <person name="Tropini C."/>
            <person name="Ng K."/>
            <person name="Yu B."/>
        </authorList>
    </citation>
    <scope>NUCLEOTIDE SEQUENCE</scope>
    <source>
        <strain evidence="1">NM01_1-7b</strain>
    </source>
</reference>
<name>A0AC61RTR4_9FIRM</name>
<gene>
    <name evidence="1" type="ORF">E5329_17590</name>
</gene>
<proteinExistence type="predicted"/>
<evidence type="ECO:0000313" key="1">
    <source>
        <dbReference type="EMBL" id="TGY93653.1"/>
    </source>
</evidence>
<accession>A0AC61RTR4</accession>
<sequence length="154" mass="17419">MKQISKGMSDLLLSGIVCAMLLGILAGMALLSRLGEQMKTEKENYSEYQDIAQTKWICARKPPELVRKGASIWKTGEKVRINQAFEAVDEEGNHLDVQVLDIQDAFGISRMEWYDKAGHTAVFLRRGAYVLELRTADGQKKPTVKKFMLLIDDR</sequence>
<organism evidence="1 2">
    <name type="scientific">Petralouisia muris</name>
    <dbReference type="NCBI Taxonomy" id="3032872"/>
    <lineage>
        <taxon>Bacteria</taxon>
        <taxon>Bacillati</taxon>
        <taxon>Bacillota</taxon>
        <taxon>Clostridia</taxon>
        <taxon>Lachnospirales</taxon>
        <taxon>Lachnospiraceae</taxon>
        <taxon>Petralouisia</taxon>
    </lineage>
</organism>
<dbReference type="Proteomes" id="UP000304953">
    <property type="component" value="Unassembled WGS sequence"/>
</dbReference>
<dbReference type="EMBL" id="SRYA01000039">
    <property type="protein sequence ID" value="TGY93653.1"/>
    <property type="molecule type" value="Genomic_DNA"/>
</dbReference>
<evidence type="ECO:0000313" key="2">
    <source>
        <dbReference type="Proteomes" id="UP000304953"/>
    </source>
</evidence>
<comment type="caution">
    <text evidence="1">The sequence shown here is derived from an EMBL/GenBank/DDBJ whole genome shotgun (WGS) entry which is preliminary data.</text>
</comment>
<keyword evidence="2" id="KW-1185">Reference proteome</keyword>
<protein>
    <submittedName>
        <fullName evidence="1">Uncharacterized protein</fullName>
    </submittedName>
</protein>